<comment type="caution">
    <text evidence="2">The sequence shown here is derived from an EMBL/GenBank/DDBJ whole genome shotgun (WGS) entry which is preliminary data.</text>
</comment>
<accession>W7TB88</accession>
<keyword evidence="3" id="KW-1185">Reference proteome</keyword>
<dbReference type="OrthoDB" id="10536895at2759"/>
<evidence type="ECO:0000313" key="3">
    <source>
        <dbReference type="Proteomes" id="UP000019335"/>
    </source>
</evidence>
<gene>
    <name evidence="2" type="ORF">Naga_101329g1</name>
</gene>
<name>W7TB88_9STRA</name>
<dbReference type="EMBL" id="AZIL01001641">
    <property type="protein sequence ID" value="EWM23462.1"/>
    <property type="molecule type" value="Genomic_DNA"/>
</dbReference>
<protein>
    <submittedName>
        <fullName evidence="2">Uncharacterized protein</fullName>
    </submittedName>
</protein>
<feature type="region of interest" description="Disordered" evidence="1">
    <location>
        <begin position="1"/>
        <end position="24"/>
    </location>
</feature>
<dbReference type="AlphaFoldDB" id="W7TB88"/>
<feature type="non-terminal residue" evidence="2">
    <location>
        <position position="1"/>
    </location>
</feature>
<reference evidence="2 3" key="1">
    <citation type="journal article" date="2014" name="Mol. Plant">
        <title>Chromosome Scale Genome Assembly and Transcriptome Profiling of Nannochloropsis gaditana in Nitrogen Depletion.</title>
        <authorList>
            <person name="Corteggiani Carpinelli E."/>
            <person name="Telatin A."/>
            <person name="Vitulo N."/>
            <person name="Forcato C."/>
            <person name="D'Angelo M."/>
            <person name="Schiavon R."/>
            <person name="Vezzi A."/>
            <person name="Giacometti G.M."/>
            <person name="Morosinotto T."/>
            <person name="Valle G."/>
        </authorList>
    </citation>
    <scope>NUCLEOTIDE SEQUENCE [LARGE SCALE GENOMIC DNA]</scope>
    <source>
        <strain evidence="2 3">B-31</strain>
    </source>
</reference>
<dbReference type="Proteomes" id="UP000019335">
    <property type="component" value="Chromosome 17"/>
</dbReference>
<feature type="compositionally biased region" description="Basic and acidic residues" evidence="1">
    <location>
        <begin position="1"/>
        <end position="11"/>
    </location>
</feature>
<organism evidence="2 3">
    <name type="scientific">Nannochloropsis gaditana</name>
    <dbReference type="NCBI Taxonomy" id="72520"/>
    <lineage>
        <taxon>Eukaryota</taxon>
        <taxon>Sar</taxon>
        <taxon>Stramenopiles</taxon>
        <taxon>Ochrophyta</taxon>
        <taxon>Eustigmatophyceae</taxon>
        <taxon>Eustigmatales</taxon>
        <taxon>Monodopsidaceae</taxon>
        <taxon>Nannochloropsis</taxon>
    </lineage>
</organism>
<sequence length="181" mass="18897">GQEGKVVERGVTKTPPSPRPHGLPPSLPIFSATSLPGPTLLSLLSGLVLHRACPSLRLLELDDNPAGPQDVYQAILLLHQAVAPGPLLRVSLKGMGFGPSTVLFPPPSCPPPSVHTIPWTSPSLRGTGLAVAPVADCVGTDAAGRGQGRKREEGKEGKEALDTYTRFLARMPSALVVVEVV</sequence>
<evidence type="ECO:0000313" key="2">
    <source>
        <dbReference type="EMBL" id="EWM23462.1"/>
    </source>
</evidence>
<proteinExistence type="predicted"/>
<evidence type="ECO:0000256" key="1">
    <source>
        <dbReference type="SAM" id="MobiDB-lite"/>
    </source>
</evidence>
<feature type="compositionally biased region" description="Pro residues" evidence="1">
    <location>
        <begin position="15"/>
        <end position="24"/>
    </location>
</feature>